<dbReference type="SUPFAM" id="SSF101874">
    <property type="entry name" value="YceI-like"/>
    <property type="match status" value="1"/>
</dbReference>
<dbReference type="Proteomes" id="UP001595904">
    <property type="component" value="Unassembled WGS sequence"/>
</dbReference>
<dbReference type="EMBL" id="JBHSDU010000014">
    <property type="protein sequence ID" value="MFC4312194.1"/>
    <property type="molecule type" value="Genomic_DNA"/>
</dbReference>
<protein>
    <submittedName>
        <fullName evidence="3">YceI family protein</fullName>
    </submittedName>
</protein>
<dbReference type="PANTHER" id="PTHR34406:SF2">
    <property type="entry name" value="PERIPLASMIC PROTEIN"/>
    <property type="match status" value="1"/>
</dbReference>
<organism evidence="3 4">
    <name type="scientific">Steroidobacter flavus</name>
    <dbReference type="NCBI Taxonomy" id="1842136"/>
    <lineage>
        <taxon>Bacteria</taxon>
        <taxon>Pseudomonadati</taxon>
        <taxon>Pseudomonadota</taxon>
        <taxon>Gammaproteobacteria</taxon>
        <taxon>Steroidobacterales</taxon>
        <taxon>Steroidobacteraceae</taxon>
        <taxon>Steroidobacter</taxon>
    </lineage>
</organism>
<dbReference type="Pfam" id="PF04264">
    <property type="entry name" value="YceI"/>
    <property type="match status" value="1"/>
</dbReference>
<evidence type="ECO:0000256" key="1">
    <source>
        <dbReference type="SAM" id="SignalP"/>
    </source>
</evidence>
<evidence type="ECO:0000259" key="2">
    <source>
        <dbReference type="SMART" id="SM00867"/>
    </source>
</evidence>
<evidence type="ECO:0000313" key="3">
    <source>
        <dbReference type="EMBL" id="MFC4312194.1"/>
    </source>
</evidence>
<comment type="caution">
    <text evidence="3">The sequence shown here is derived from an EMBL/GenBank/DDBJ whole genome shotgun (WGS) entry which is preliminary data.</text>
</comment>
<accession>A0ABV8T0H5</accession>
<dbReference type="Gene3D" id="2.40.128.110">
    <property type="entry name" value="Lipid/polyisoprenoid-binding, YceI-like"/>
    <property type="match status" value="1"/>
</dbReference>
<keyword evidence="1" id="KW-0732">Signal</keyword>
<gene>
    <name evidence="3" type="ORF">ACFPN2_24140</name>
</gene>
<feature type="chain" id="PRO_5045337753" evidence="1">
    <location>
        <begin position="24"/>
        <end position="195"/>
    </location>
</feature>
<name>A0ABV8T0H5_9GAMM</name>
<evidence type="ECO:0000313" key="4">
    <source>
        <dbReference type="Proteomes" id="UP001595904"/>
    </source>
</evidence>
<dbReference type="InterPro" id="IPR007372">
    <property type="entry name" value="Lipid/polyisoprenoid-bd_YceI"/>
</dbReference>
<keyword evidence="4" id="KW-1185">Reference proteome</keyword>
<dbReference type="PANTHER" id="PTHR34406">
    <property type="entry name" value="PROTEIN YCEI"/>
    <property type="match status" value="1"/>
</dbReference>
<proteinExistence type="predicted"/>
<feature type="signal peptide" evidence="1">
    <location>
        <begin position="1"/>
        <end position="23"/>
    </location>
</feature>
<dbReference type="SMART" id="SM00867">
    <property type="entry name" value="YceI"/>
    <property type="match status" value="1"/>
</dbReference>
<sequence>MKSSSLLALAVAAAALTAGAVSAAPVKYNIDPNHTFPSFTADHMGGLSNWRGKINSSSGTVTLDTAAQTGTVDVKMDMSAIDFGHDKLNDHAKGAEIFNVAQFPNATYTGKLTNFKNGAPTEVDGSLTLHGVTKPVKLKINSFLCKPNPMTKKETCGADASGKINRDEFGVDYGKGYGFKQNVDLQIQIEAVKAD</sequence>
<dbReference type="RefSeq" id="WP_380601365.1">
    <property type="nucleotide sequence ID" value="NZ_JBHSDU010000014.1"/>
</dbReference>
<reference evidence="4" key="1">
    <citation type="journal article" date="2019" name="Int. J. Syst. Evol. Microbiol.">
        <title>The Global Catalogue of Microorganisms (GCM) 10K type strain sequencing project: providing services to taxonomists for standard genome sequencing and annotation.</title>
        <authorList>
            <consortium name="The Broad Institute Genomics Platform"/>
            <consortium name="The Broad Institute Genome Sequencing Center for Infectious Disease"/>
            <person name="Wu L."/>
            <person name="Ma J."/>
        </authorList>
    </citation>
    <scope>NUCLEOTIDE SEQUENCE [LARGE SCALE GENOMIC DNA]</scope>
    <source>
        <strain evidence="4">CGMCC 1.10759</strain>
    </source>
</reference>
<feature type="domain" description="Lipid/polyisoprenoid-binding YceI-like" evidence="2">
    <location>
        <begin position="27"/>
        <end position="192"/>
    </location>
</feature>
<dbReference type="InterPro" id="IPR036761">
    <property type="entry name" value="TTHA0802/YceI-like_sf"/>
</dbReference>